<proteinExistence type="predicted"/>
<accession>A0A1G9DU10</accession>
<dbReference type="GO" id="GO:0003700">
    <property type="term" value="F:DNA-binding transcription factor activity"/>
    <property type="evidence" value="ECO:0007669"/>
    <property type="project" value="InterPro"/>
</dbReference>
<keyword evidence="8" id="KW-1185">Reference proteome</keyword>
<dbReference type="InterPro" id="IPR039422">
    <property type="entry name" value="MarR/SlyA-like"/>
</dbReference>
<dbReference type="SMART" id="SM00347">
    <property type="entry name" value="HTH_MARR"/>
    <property type="match status" value="1"/>
</dbReference>
<evidence type="ECO:0000256" key="3">
    <source>
        <dbReference type="ARBA" id="ARBA00023015"/>
    </source>
</evidence>
<evidence type="ECO:0000313" key="8">
    <source>
        <dbReference type="Proteomes" id="UP000198706"/>
    </source>
</evidence>
<dbReference type="Pfam" id="PF22381">
    <property type="entry name" value="Staph_reg_Sar_Rot"/>
    <property type="match status" value="1"/>
</dbReference>
<evidence type="ECO:0000256" key="2">
    <source>
        <dbReference type="ARBA" id="ARBA00022490"/>
    </source>
</evidence>
<dbReference type="InterPro" id="IPR036390">
    <property type="entry name" value="WH_DNA-bd_sf"/>
</dbReference>
<keyword evidence="3" id="KW-0805">Transcription regulation</keyword>
<dbReference type="FunFam" id="1.10.10.10:FF:000163">
    <property type="entry name" value="MarR family transcriptional regulator"/>
    <property type="match status" value="1"/>
</dbReference>
<dbReference type="GO" id="GO:0006950">
    <property type="term" value="P:response to stress"/>
    <property type="evidence" value="ECO:0007669"/>
    <property type="project" value="TreeGrafter"/>
</dbReference>
<dbReference type="GO" id="GO:0003677">
    <property type="term" value="F:DNA binding"/>
    <property type="evidence" value="ECO:0007669"/>
    <property type="project" value="UniProtKB-KW"/>
</dbReference>
<evidence type="ECO:0000256" key="4">
    <source>
        <dbReference type="ARBA" id="ARBA00023125"/>
    </source>
</evidence>
<dbReference type="PROSITE" id="PS50995">
    <property type="entry name" value="HTH_MARR_2"/>
    <property type="match status" value="1"/>
</dbReference>
<organism evidence="7 8">
    <name type="scientific">Pseudomonas indica</name>
    <dbReference type="NCBI Taxonomy" id="137658"/>
    <lineage>
        <taxon>Bacteria</taxon>
        <taxon>Pseudomonadati</taxon>
        <taxon>Pseudomonadota</taxon>
        <taxon>Gammaproteobacteria</taxon>
        <taxon>Pseudomonadales</taxon>
        <taxon>Pseudomonadaceae</taxon>
        <taxon>Pseudomonas</taxon>
    </lineage>
</organism>
<keyword evidence="4 7" id="KW-0238">DNA-binding</keyword>
<keyword evidence="5" id="KW-0804">Transcription</keyword>
<dbReference type="PANTHER" id="PTHR33164:SF5">
    <property type="entry name" value="ORGANIC HYDROPEROXIDE RESISTANCE TRANSCRIPTIONAL REGULATOR"/>
    <property type="match status" value="1"/>
</dbReference>
<evidence type="ECO:0000259" key="6">
    <source>
        <dbReference type="PROSITE" id="PS50995"/>
    </source>
</evidence>
<dbReference type="RefSeq" id="WP_009521755.1">
    <property type="nucleotide sequence ID" value="NZ_FNFD01000009.1"/>
</dbReference>
<sequence>MSRRSLSAPPGDANPEDHLRLDLQLCFRLYAASRLITRLYQPLLEPLGLTYPQYIVLMILWEDAPCPVSRIGARALLNTNTLTPLLKRLELQGLVQRQRRQDDERIVEIYLTKAGDALRSHCACIPAELAATTHFPLEKATALATLLDELLTGLREQTPDCTLPLPND</sequence>
<dbReference type="InterPro" id="IPR000835">
    <property type="entry name" value="HTH_MarR-typ"/>
</dbReference>
<dbReference type="InterPro" id="IPR055166">
    <property type="entry name" value="Transc_reg_Sar_Rot_HTH"/>
</dbReference>
<dbReference type="EMBL" id="FNFD01000009">
    <property type="protein sequence ID" value="SDK67363.1"/>
    <property type="molecule type" value="Genomic_DNA"/>
</dbReference>
<evidence type="ECO:0000256" key="5">
    <source>
        <dbReference type="ARBA" id="ARBA00023163"/>
    </source>
</evidence>
<feature type="domain" description="HTH marR-type" evidence="6">
    <location>
        <begin position="22"/>
        <end position="152"/>
    </location>
</feature>
<dbReference type="STRING" id="137658.SAMN05216186_109106"/>
<dbReference type="PANTHER" id="PTHR33164">
    <property type="entry name" value="TRANSCRIPTIONAL REGULATOR, MARR FAMILY"/>
    <property type="match status" value="1"/>
</dbReference>
<gene>
    <name evidence="7" type="ORF">SAMN05216186_109106</name>
</gene>
<dbReference type="Proteomes" id="UP000198706">
    <property type="component" value="Unassembled WGS sequence"/>
</dbReference>
<comment type="subcellular location">
    <subcellularLocation>
        <location evidence="1">Cytoplasm</location>
    </subcellularLocation>
</comment>
<evidence type="ECO:0000313" key="7">
    <source>
        <dbReference type="EMBL" id="SDK67363.1"/>
    </source>
</evidence>
<evidence type="ECO:0000256" key="1">
    <source>
        <dbReference type="ARBA" id="ARBA00004496"/>
    </source>
</evidence>
<dbReference type="AlphaFoldDB" id="A0A1G9DU10"/>
<dbReference type="GO" id="GO:0005737">
    <property type="term" value="C:cytoplasm"/>
    <property type="evidence" value="ECO:0007669"/>
    <property type="project" value="UniProtKB-SubCell"/>
</dbReference>
<dbReference type="Gene3D" id="1.10.10.10">
    <property type="entry name" value="Winged helix-like DNA-binding domain superfamily/Winged helix DNA-binding domain"/>
    <property type="match status" value="1"/>
</dbReference>
<name>A0A1G9DU10_9PSED</name>
<protein>
    <submittedName>
        <fullName evidence="7">DNA-binding transcriptional regulator, MarR family</fullName>
    </submittedName>
</protein>
<reference evidence="7 8" key="1">
    <citation type="submission" date="2016-10" db="EMBL/GenBank/DDBJ databases">
        <authorList>
            <person name="de Groot N.N."/>
        </authorList>
    </citation>
    <scope>NUCLEOTIDE SEQUENCE [LARGE SCALE GENOMIC DNA]</scope>
    <source>
        <strain evidence="7 8">JCM 21544</strain>
    </source>
</reference>
<keyword evidence="2" id="KW-0963">Cytoplasm</keyword>
<dbReference type="InterPro" id="IPR036388">
    <property type="entry name" value="WH-like_DNA-bd_sf"/>
</dbReference>
<dbReference type="SUPFAM" id="SSF46785">
    <property type="entry name" value="Winged helix' DNA-binding domain"/>
    <property type="match status" value="1"/>
</dbReference>